<accession>A0A1I1XSK1</accession>
<dbReference type="EMBL" id="FONL01000001">
    <property type="protein sequence ID" value="SFE10229.1"/>
    <property type="molecule type" value="Genomic_DNA"/>
</dbReference>
<name>A0A1I1XSK1_9FIRM</name>
<gene>
    <name evidence="1" type="ORF">SAMN05216245_101399</name>
</gene>
<evidence type="ECO:0008006" key="3">
    <source>
        <dbReference type="Google" id="ProtNLM"/>
    </source>
</evidence>
<evidence type="ECO:0000313" key="1">
    <source>
        <dbReference type="EMBL" id="SFE10229.1"/>
    </source>
</evidence>
<evidence type="ECO:0000313" key="2">
    <source>
        <dbReference type="Proteomes" id="UP000198896"/>
    </source>
</evidence>
<sequence length="185" mass="20640">MMGMKKKLLIVLLFLLVAANICYGNGISLDGIYRNAAYGFSIRYPGTYKEAYNPNVLVELNDARSSCAMHIVVHDMHGSGIETLTEREVLNLLKQKNDIAIQEGRIASMGMSVLYQGFLLTKDHSNEVYLIDTVTRDGNGVEVFARNGSIYAGGYIYSITFMGNFAEKQAFDDLSIHVIRSFVNY</sequence>
<dbReference type="AlphaFoldDB" id="A0A1I1XSK1"/>
<reference evidence="1 2" key="1">
    <citation type="submission" date="2016-10" db="EMBL/GenBank/DDBJ databases">
        <authorList>
            <person name="de Groot N.N."/>
        </authorList>
    </citation>
    <scope>NUCLEOTIDE SEQUENCE [LARGE SCALE GENOMIC DNA]</scope>
    <source>
        <strain evidence="1 2">DSM 9236</strain>
    </source>
</reference>
<protein>
    <recommendedName>
        <fullName evidence="3">PsbP protein</fullName>
    </recommendedName>
</protein>
<organism evidence="1 2">
    <name type="scientific">Succiniclasticum ruminis DSM 9236</name>
    <dbReference type="NCBI Taxonomy" id="1123323"/>
    <lineage>
        <taxon>Bacteria</taxon>
        <taxon>Bacillati</taxon>
        <taxon>Bacillota</taxon>
        <taxon>Negativicutes</taxon>
        <taxon>Acidaminococcales</taxon>
        <taxon>Acidaminococcaceae</taxon>
        <taxon>Succiniclasticum</taxon>
    </lineage>
</organism>
<proteinExistence type="predicted"/>
<dbReference type="Proteomes" id="UP000198896">
    <property type="component" value="Unassembled WGS sequence"/>
</dbReference>
<keyword evidence="2" id="KW-1185">Reference proteome</keyword>